<sequence>MFEKLFLYSRNVLMLVVCTLVVACKQEADVDTINIDDVKIDTSDWTDYCIGYQSLKIPPGLKPSVHPSTNIDWQYPQIERNFQGSALDYIKGNERFGEAVFTTRVNGWDFVVSTERVDGSVVADFALVFFGAKKVDGTLISFQRDASTSLVPDVSDPKYRKFYEKLDVEPVAEQNTSTGFCYDGYVFSGYQPENIYDFTVDFLSGSVGGRFGYSLSLTQDIKPVPDDDRPLASGPTLDMFPDVLQTEQTGLVRSDVYRGYMTHIWGVGEYEGRNSIKSLLLGPQKNVKTPVVALDTIGDIQSTEYKHGEKEFLGILASLNPN</sequence>
<proteinExistence type="predicted"/>
<dbReference type="RefSeq" id="WP_101286498.1">
    <property type="nucleotide sequence ID" value="NZ_CP024200.1"/>
</dbReference>
<name>A0ABN5FSG4_9PROT</name>
<accession>A0ABN5FSG4</accession>
<evidence type="ECO:0008006" key="3">
    <source>
        <dbReference type="Google" id="ProtNLM"/>
    </source>
</evidence>
<dbReference type="EMBL" id="CP024200">
    <property type="protein sequence ID" value="AUG55459.1"/>
    <property type="molecule type" value="Genomic_DNA"/>
</dbReference>
<protein>
    <recommendedName>
        <fullName evidence="3">Tle cognate immunity protein 4 C-terminal domain-containing protein</fullName>
    </recommendedName>
</protein>
<dbReference type="Proteomes" id="UP000233458">
    <property type="component" value="Plasmid pCSC3H3"/>
</dbReference>
<organism evidence="1 2">
    <name type="scientific">Thalassospira marina</name>
    <dbReference type="NCBI Taxonomy" id="2048283"/>
    <lineage>
        <taxon>Bacteria</taxon>
        <taxon>Pseudomonadati</taxon>
        <taxon>Pseudomonadota</taxon>
        <taxon>Alphaproteobacteria</taxon>
        <taxon>Rhodospirillales</taxon>
        <taxon>Thalassospiraceae</taxon>
        <taxon>Thalassospira</taxon>
    </lineage>
</organism>
<dbReference type="PROSITE" id="PS51257">
    <property type="entry name" value="PROKAR_LIPOPROTEIN"/>
    <property type="match status" value="1"/>
</dbReference>
<reference evidence="1 2" key="1">
    <citation type="submission" date="2017-10" db="EMBL/GenBank/DDBJ databases">
        <title>Biodiversity and function of Thalassospira species in the particle-attached aromatic-hydrocarbon-degrading consortia from the surface seawater of the China South Sea.</title>
        <authorList>
            <person name="Dong C."/>
            <person name="Liu R."/>
            <person name="Shao Z."/>
        </authorList>
    </citation>
    <scope>NUCLEOTIDE SEQUENCE [LARGE SCALE GENOMIC DNA]</scope>
    <source>
        <strain evidence="1 2">CSC3H3</strain>
        <plasmid evidence="2">pcsc3h3</plasmid>
    </source>
</reference>
<geneLocation type="plasmid" evidence="2">
    <name>pcsc3h3</name>
</geneLocation>
<keyword evidence="2" id="KW-1185">Reference proteome</keyword>
<evidence type="ECO:0000313" key="2">
    <source>
        <dbReference type="Proteomes" id="UP000233458"/>
    </source>
</evidence>
<evidence type="ECO:0000313" key="1">
    <source>
        <dbReference type="EMBL" id="AUG55459.1"/>
    </source>
</evidence>
<keyword evidence="1" id="KW-0614">Plasmid</keyword>
<gene>
    <name evidence="1" type="ORF">CSC3H3_21595</name>
</gene>